<comment type="caution">
    <text evidence="14">The sequence shown here is derived from an EMBL/GenBank/DDBJ whole genome shotgun (WGS) entry which is preliminary data.</text>
</comment>
<evidence type="ECO:0000256" key="2">
    <source>
        <dbReference type="ARBA" id="ARBA00005792"/>
    </source>
</evidence>
<keyword evidence="14" id="KW-0675">Receptor</keyword>
<evidence type="ECO:0000256" key="7">
    <source>
        <dbReference type="ARBA" id="ARBA00022833"/>
    </source>
</evidence>
<dbReference type="GO" id="GO:0006886">
    <property type="term" value="P:intracellular protein transport"/>
    <property type="evidence" value="ECO:0007669"/>
    <property type="project" value="InterPro"/>
</dbReference>
<dbReference type="AlphaFoldDB" id="A0A9W8E8G5"/>
<dbReference type="PROSITE" id="PS01360">
    <property type="entry name" value="ZF_MYND_1"/>
    <property type="match status" value="1"/>
</dbReference>
<dbReference type="PROSITE" id="PS50280">
    <property type="entry name" value="SET"/>
    <property type="match status" value="1"/>
</dbReference>
<comment type="similarity">
    <text evidence="2">Belongs to the Tom20 family.</text>
</comment>
<keyword evidence="3" id="KW-0812">Transmembrane</keyword>
<dbReference type="GO" id="GO:0008270">
    <property type="term" value="F:zinc ion binding"/>
    <property type="evidence" value="ECO:0007669"/>
    <property type="project" value="UniProtKB-KW"/>
</dbReference>
<evidence type="ECO:0000256" key="6">
    <source>
        <dbReference type="ARBA" id="ARBA00022787"/>
    </source>
</evidence>
<evidence type="ECO:0000259" key="12">
    <source>
        <dbReference type="PROSITE" id="PS50280"/>
    </source>
</evidence>
<dbReference type="GO" id="GO:0006605">
    <property type="term" value="P:protein targeting"/>
    <property type="evidence" value="ECO:0007669"/>
    <property type="project" value="InterPro"/>
</dbReference>
<dbReference type="PANTHER" id="PTHR12197">
    <property type="entry name" value="HISTONE-LYSINE N-METHYLTRANSFERASE SMYD"/>
    <property type="match status" value="1"/>
</dbReference>
<accession>A0A9W8E8G5</accession>
<dbReference type="Proteomes" id="UP001150925">
    <property type="component" value="Unassembled WGS sequence"/>
</dbReference>
<evidence type="ECO:0000256" key="10">
    <source>
        <dbReference type="ARBA" id="ARBA00023136"/>
    </source>
</evidence>
<dbReference type="Pfam" id="PF00856">
    <property type="entry name" value="SET"/>
    <property type="match status" value="1"/>
</dbReference>
<dbReference type="Gene3D" id="6.10.140.2220">
    <property type="match status" value="1"/>
</dbReference>
<dbReference type="CDD" id="cd20071">
    <property type="entry name" value="SET_SMYD"/>
    <property type="match status" value="1"/>
</dbReference>
<evidence type="ECO:0000313" key="15">
    <source>
        <dbReference type="Proteomes" id="UP001150925"/>
    </source>
</evidence>
<dbReference type="Gene3D" id="1.20.960.10">
    <property type="entry name" value="Mitochondrial outer membrane translocase complex, subunit Tom20 domain"/>
    <property type="match status" value="1"/>
</dbReference>
<dbReference type="InterPro" id="IPR002893">
    <property type="entry name" value="Znf_MYND"/>
</dbReference>
<dbReference type="Gene3D" id="2.170.270.10">
    <property type="entry name" value="SET domain"/>
    <property type="match status" value="1"/>
</dbReference>
<dbReference type="SMART" id="SM00317">
    <property type="entry name" value="SET"/>
    <property type="match status" value="1"/>
</dbReference>
<comment type="subcellular location">
    <subcellularLocation>
        <location evidence="1">Mitochondrion outer membrane</location>
        <topology evidence="1">Single-pass membrane protein</topology>
    </subcellularLocation>
</comment>
<dbReference type="SUPFAM" id="SSF82199">
    <property type="entry name" value="SET domain"/>
    <property type="match status" value="1"/>
</dbReference>
<evidence type="ECO:0000256" key="3">
    <source>
        <dbReference type="ARBA" id="ARBA00022692"/>
    </source>
</evidence>
<dbReference type="InterPro" id="IPR046341">
    <property type="entry name" value="SET_dom_sf"/>
</dbReference>
<keyword evidence="9" id="KW-0496">Mitochondrion</keyword>
<dbReference type="GO" id="GO:0005634">
    <property type="term" value="C:nucleus"/>
    <property type="evidence" value="ECO:0007669"/>
    <property type="project" value="TreeGrafter"/>
</dbReference>
<keyword evidence="4" id="KW-0479">Metal-binding</keyword>
<evidence type="ECO:0000256" key="4">
    <source>
        <dbReference type="ARBA" id="ARBA00022723"/>
    </source>
</evidence>
<feature type="domain" description="SET" evidence="12">
    <location>
        <begin position="351"/>
        <end position="455"/>
    </location>
</feature>
<gene>
    <name evidence="14" type="primary">TOM20</name>
    <name evidence="14" type="ORF">IWQ62_001183</name>
</gene>
<dbReference type="Pfam" id="PF02064">
    <property type="entry name" value="MAS20"/>
    <property type="match status" value="1"/>
</dbReference>
<dbReference type="PROSITE" id="PS50865">
    <property type="entry name" value="ZF_MYND_2"/>
    <property type="match status" value="1"/>
</dbReference>
<keyword evidence="7" id="KW-0862">Zinc</keyword>
<dbReference type="InterPro" id="IPR050869">
    <property type="entry name" value="H3K4_H4K5_MeTrfase"/>
</dbReference>
<feature type="domain" description="MYND-type" evidence="13">
    <location>
        <begin position="221"/>
        <end position="263"/>
    </location>
</feature>
<dbReference type="Gene3D" id="1.10.220.160">
    <property type="match status" value="1"/>
</dbReference>
<dbReference type="PRINTS" id="PR00351">
    <property type="entry name" value="OM20RECEPTOR"/>
</dbReference>
<keyword evidence="6" id="KW-1000">Mitochondrion outer membrane</keyword>
<evidence type="ECO:0000256" key="8">
    <source>
        <dbReference type="ARBA" id="ARBA00022989"/>
    </source>
</evidence>
<proteinExistence type="inferred from homology"/>
<dbReference type="InterPro" id="IPR002056">
    <property type="entry name" value="MAS20"/>
</dbReference>
<organism evidence="14 15">
    <name type="scientific">Dispira parvispora</name>
    <dbReference type="NCBI Taxonomy" id="1520584"/>
    <lineage>
        <taxon>Eukaryota</taxon>
        <taxon>Fungi</taxon>
        <taxon>Fungi incertae sedis</taxon>
        <taxon>Zoopagomycota</taxon>
        <taxon>Kickxellomycotina</taxon>
        <taxon>Dimargaritomycetes</taxon>
        <taxon>Dimargaritales</taxon>
        <taxon>Dimargaritaceae</taxon>
        <taxon>Dispira</taxon>
    </lineage>
</organism>
<reference evidence="14" key="1">
    <citation type="submission" date="2022-07" db="EMBL/GenBank/DDBJ databases">
        <title>Phylogenomic reconstructions and comparative analyses of Kickxellomycotina fungi.</title>
        <authorList>
            <person name="Reynolds N.K."/>
            <person name="Stajich J.E."/>
            <person name="Barry K."/>
            <person name="Grigoriev I.V."/>
            <person name="Crous P."/>
            <person name="Smith M.E."/>
        </authorList>
    </citation>
    <scope>NUCLEOTIDE SEQUENCE</scope>
    <source>
        <strain evidence="14">RSA 1196</strain>
    </source>
</reference>
<evidence type="ECO:0000256" key="5">
    <source>
        <dbReference type="ARBA" id="ARBA00022771"/>
    </source>
</evidence>
<protein>
    <submittedName>
        <fullName evidence="14">Mitochondrial import receptor subunit tom20</fullName>
    </submittedName>
</protein>
<evidence type="ECO:0000259" key="13">
    <source>
        <dbReference type="PROSITE" id="PS50865"/>
    </source>
</evidence>
<keyword evidence="15" id="KW-1185">Reference proteome</keyword>
<evidence type="ECO:0000313" key="14">
    <source>
        <dbReference type="EMBL" id="KAJ1968549.1"/>
    </source>
</evidence>
<evidence type="ECO:0000256" key="11">
    <source>
        <dbReference type="PROSITE-ProRule" id="PRU00134"/>
    </source>
</evidence>
<dbReference type="SUPFAM" id="SSF144232">
    <property type="entry name" value="HIT/MYND zinc finger-like"/>
    <property type="match status" value="1"/>
</dbReference>
<dbReference type="InterPro" id="IPR001214">
    <property type="entry name" value="SET_dom"/>
</dbReference>
<sequence length="490" mass="55013">MKNSTAITLAALGTLGVAGLGYALYFDYKRRNDPTFRKKLHREKKKAMKQQEEKEKLVQSQLVVSVERALDKALVEPFPTSREDKERMFMEHVAQGEAAVAGGEAHYEDAAVAFYRALKIYPDPLELIMIYQKTVPKDVLNIIMGMLSQDVKRRQENYYNTFPPEDMHVKIQDLSGNVDKDQPGKRKVVVAQQDFAVGDIIYSESPEVSILMPSVKGEPYCDFCLHAIADPTTQQTCDNCDVVRYCSTDCKDKAYEENHRYLCPGNVSDPNPVAQQLYDTWADRRELAPLLIAKFFGHMIAVEKQKQLAGTEGDYTVWERLEHLEFLSVDGSSDDKGNQKAICELVGRKVSGLEDFMTEERYLSLKGKMLYNAIGVRAPTNDDAAPSMGASPASEYVRAAGTSDLVGAGIYLVSSYIKHSCEPNVVPTFPEGTNRLSIKVTHPIKKGEEITMAYVNVGDRPTEARQQELYQKYRFTCTCPRCTEALMGQD</sequence>
<keyword evidence="5 11" id="KW-0863">Zinc-finger</keyword>
<dbReference type="GO" id="GO:0005742">
    <property type="term" value="C:mitochondrial outer membrane translocase complex"/>
    <property type="evidence" value="ECO:0007669"/>
    <property type="project" value="InterPro"/>
</dbReference>
<keyword evidence="8" id="KW-1133">Transmembrane helix</keyword>
<evidence type="ECO:0000256" key="1">
    <source>
        <dbReference type="ARBA" id="ARBA00004572"/>
    </source>
</evidence>
<evidence type="ECO:0000256" key="9">
    <source>
        <dbReference type="ARBA" id="ARBA00023128"/>
    </source>
</evidence>
<keyword evidence="10" id="KW-0472">Membrane</keyword>
<dbReference type="SUPFAM" id="SSF47157">
    <property type="entry name" value="Mitochondrial import receptor subunit Tom20"/>
    <property type="match status" value="1"/>
</dbReference>
<dbReference type="Pfam" id="PF01753">
    <property type="entry name" value="zf-MYND"/>
    <property type="match status" value="1"/>
</dbReference>
<dbReference type="OrthoDB" id="2154253at2759"/>
<dbReference type="PANTHER" id="PTHR12197:SF251">
    <property type="entry name" value="EG:BACR7C10.4 PROTEIN"/>
    <property type="match status" value="1"/>
</dbReference>
<dbReference type="EMBL" id="JANBPY010000166">
    <property type="protein sequence ID" value="KAJ1968549.1"/>
    <property type="molecule type" value="Genomic_DNA"/>
</dbReference>
<dbReference type="InterPro" id="IPR023392">
    <property type="entry name" value="Tom20_dom_sf"/>
</dbReference>
<name>A0A9W8E8G5_9FUNG</name>